<protein>
    <submittedName>
        <fullName evidence="2">Uncharacterized protein</fullName>
    </submittedName>
</protein>
<evidence type="ECO:0000256" key="1">
    <source>
        <dbReference type="SAM" id="SignalP"/>
    </source>
</evidence>
<feature type="signal peptide" evidence="1">
    <location>
        <begin position="1"/>
        <end position="28"/>
    </location>
</feature>
<reference evidence="2 3" key="1">
    <citation type="journal article" date="2013" name="Genome Biol.">
        <title>Genome of Acanthamoeba castellanii highlights extensive lateral gene transfer and early evolution of tyrosine kinase signaling.</title>
        <authorList>
            <person name="Clarke M."/>
            <person name="Lohan A.J."/>
            <person name="Liu B."/>
            <person name="Lagkouvardos I."/>
            <person name="Roy S."/>
            <person name="Zafar N."/>
            <person name="Bertelli C."/>
            <person name="Schilde C."/>
            <person name="Kianianmomeni A."/>
            <person name="Burglin T.R."/>
            <person name="Frech C."/>
            <person name="Turcotte B."/>
            <person name="Kopec K.O."/>
            <person name="Synnott J.M."/>
            <person name="Choo C."/>
            <person name="Paponov I."/>
            <person name="Finkler A."/>
            <person name="Soon Heng Tan C."/>
            <person name="Hutchins A.P."/>
            <person name="Weinmeier T."/>
            <person name="Rattei T."/>
            <person name="Chu J.S."/>
            <person name="Gimenez G."/>
            <person name="Irimia M."/>
            <person name="Rigden D.J."/>
            <person name="Fitzpatrick D.A."/>
            <person name="Lorenzo-Morales J."/>
            <person name="Bateman A."/>
            <person name="Chiu C.H."/>
            <person name="Tang P."/>
            <person name="Hegemann P."/>
            <person name="Fromm H."/>
            <person name="Raoult D."/>
            <person name="Greub G."/>
            <person name="Miranda-Saavedra D."/>
            <person name="Chen N."/>
            <person name="Nash P."/>
            <person name="Ginger M.L."/>
            <person name="Horn M."/>
            <person name="Schaap P."/>
            <person name="Caler L."/>
            <person name="Loftus B."/>
        </authorList>
    </citation>
    <scope>NUCLEOTIDE SEQUENCE [LARGE SCALE GENOMIC DNA]</scope>
    <source>
        <strain evidence="2 3">Neff</strain>
    </source>
</reference>
<dbReference type="VEuPathDB" id="AmoebaDB:ACA1_088080"/>
<feature type="chain" id="PRO_5003990463" evidence="1">
    <location>
        <begin position="29"/>
        <end position="222"/>
    </location>
</feature>
<evidence type="ECO:0000313" key="3">
    <source>
        <dbReference type="Proteomes" id="UP000011083"/>
    </source>
</evidence>
<sequence length="222" mass="24714">MAHRLAAPKLVTLLLLGALLRYTTFTLGANSTQTDGVIFQSNVFQASKVVGRQDYFDQTVLMLFAKNETYAWLTWWGFCGSSRGHLEYFDVLQDAIKGTSFAGLVRMSDGRPAQLWEYRSPSFSDWVRRVWVTNDTRQEPLRACSYWAYDNTGYDVEFTGVSAGGSPDDFKPAGSCSVPSVVVTGHHGFDSNAVEPKEMLAGRRASEAITEASLMARKLRKD</sequence>
<proteinExistence type="predicted"/>
<gene>
    <name evidence="2" type="ORF">ACA1_088080</name>
</gene>
<dbReference type="GeneID" id="14917323"/>
<accession>L8GVK2</accession>
<evidence type="ECO:0000313" key="2">
    <source>
        <dbReference type="EMBL" id="ELR16603.1"/>
    </source>
</evidence>
<dbReference type="RefSeq" id="XP_004338616.1">
    <property type="nucleotide sequence ID" value="XM_004338568.1"/>
</dbReference>
<dbReference type="Proteomes" id="UP000011083">
    <property type="component" value="Unassembled WGS sequence"/>
</dbReference>
<name>L8GVK2_ACACF</name>
<keyword evidence="3" id="KW-1185">Reference proteome</keyword>
<dbReference type="AlphaFoldDB" id="L8GVK2"/>
<organism evidence="2 3">
    <name type="scientific">Acanthamoeba castellanii (strain ATCC 30010 / Neff)</name>
    <dbReference type="NCBI Taxonomy" id="1257118"/>
    <lineage>
        <taxon>Eukaryota</taxon>
        <taxon>Amoebozoa</taxon>
        <taxon>Discosea</taxon>
        <taxon>Longamoebia</taxon>
        <taxon>Centramoebida</taxon>
        <taxon>Acanthamoebidae</taxon>
        <taxon>Acanthamoeba</taxon>
    </lineage>
</organism>
<dbReference type="KEGG" id="acan:ACA1_088080"/>
<dbReference type="EMBL" id="KB007985">
    <property type="protein sequence ID" value="ELR16603.1"/>
    <property type="molecule type" value="Genomic_DNA"/>
</dbReference>
<keyword evidence="1" id="KW-0732">Signal</keyword>